<evidence type="ECO:0000313" key="1">
    <source>
        <dbReference type="EMBL" id="NJB67599.1"/>
    </source>
</evidence>
<dbReference type="InterPro" id="IPR029044">
    <property type="entry name" value="Nucleotide-diphossugar_trans"/>
</dbReference>
<dbReference type="SUPFAM" id="SSF53335">
    <property type="entry name" value="S-adenosyl-L-methionine-dependent methyltransferases"/>
    <property type="match status" value="1"/>
</dbReference>
<evidence type="ECO:0000313" key="2">
    <source>
        <dbReference type="Proteomes" id="UP000580856"/>
    </source>
</evidence>
<reference evidence="1 2" key="1">
    <citation type="submission" date="2020-03" db="EMBL/GenBank/DDBJ databases">
        <title>Genomic Encyclopedia of Type Strains, Phase IV (KMG-IV): sequencing the most valuable type-strain genomes for metagenomic binning, comparative biology and taxonomic classification.</title>
        <authorList>
            <person name="Goeker M."/>
        </authorList>
    </citation>
    <scope>NUCLEOTIDE SEQUENCE [LARGE SCALE GENOMIC DNA]</scope>
    <source>
        <strain evidence="1 2">DSM 24233</strain>
    </source>
</reference>
<comment type="caution">
    <text evidence="1">The sequence shown here is derived from an EMBL/GenBank/DDBJ whole genome shotgun (WGS) entry which is preliminary data.</text>
</comment>
<dbReference type="EMBL" id="JAATJA010000001">
    <property type="protein sequence ID" value="NJB67599.1"/>
    <property type="molecule type" value="Genomic_DNA"/>
</dbReference>
<dbReference type="InterPro" id="IPR029063">
    <property type="entry name" value="SAM-dependent_MTases_sf"/>
</dbReference>
<organism evidence="1 2">
    <name type="scientific">Desulfobaculum xiamenense</name>
    <dbReference type="NCBI Taxonomy" id="995050"/>
    <lineage>
        <taxon>Bacteria</taxon>
        <taxon>Pseudomonadati</taxon>
        <taxon>Thermodesulfobacteriota</taxon>
        <taxon>Desulfovibrionia</taxon>
        <taxon>Desulfovibrionales</taxon>
        <taxon>Desulfovibrionaceae</taxon>
        <taxon>Desulfobaculum</taxon>
    </lineage>
</organism>
<gene>
    <name evidence="1" type="ORF">GGQ74_001239</name>
</gene>
<name>A0A846QSG2_9BACT</name>
<dbReference type="SUPFAM" id="SSF53448">
    <property type="entry name" value="Nucleotide-diphospho-sugar transferases"/>
    <property type="match status" value="1"/>
</dbReference>
<evidence type="ECO:0008006" key="3">
    <source>
        <dbReference type="Google" id="ProtNLM"/>
    </source>
</evidence>
<proteinExistence type="predicted"/>
<dbReference type="Proteomes" id="UP000580856">
    <property type="component" value="Unassembled WGS sequence"/>
</dbReference>
<keyword evidence="2" id="KW-1185">Reference proteome</keyword>
<dbReference type="RefSeq" id="WP_167940642.1">
    <property type="nucleotide sequence ID" value="NZ_JAATJA010000001.1"/>
</dbReference>
<dbReference type="AlphaFoldDB" id="A0A846QSG2"/>
<accession>A0A846QSG2</accession>
<sequence>MTDTSPLSPTHPAAHPFDAYTAEILSFRMQSPCAELPEAPDDDTAARNILACLRAIRPQRHSTLLVLGIGSGRLVTELDAALPQGIAIVVSETSPERLRAVRATGRLDSLAARGRTHILADTSPWAHLVLWALCGLTPDNTALRINPEDRSDDRRNELSRLFHSASSLSLGAGVAEAPSIGLAAILSPEDSGLRGFFRHLPPWLSEVVAVWDADEPPARDYPCDVPVRHVARRLGNDFAAQRNAMLAACTTDWVLSLDADERLTATGWDAVRLLAAAGQTNDIGGYFFTRRTLYPDTSAFLAGYGLWPDLQLRLYRRTEDLSYERPIHERLTCIEGKLGIVLDAPILHLSRILKDDAQLRRKLDVFDAAGNGSVRHMLNDDYPRVPCPLLPDAAQARDVRVLTLAHPPA</sequence>
<protein>
    <recommendedName>
        <fullName evidence="3">Glycosyl transferase family 2</fullName>
    </recommendedName>
</protein>